<name>A0ABQ5DSP4_9ASTR</name>
<evidence type="ECO:0000313" key="2">
    <source>
        <dbReference type="Proteomes" id="UP001151760"/>
    </source>
</evidence>
<proteinExistence type="predicted"/>
<reference evidence="1" key="1">
    <citation type="journal article" date="2022" name="Int. J. Mol. Sci.">
        <title>Draft Genome of Tanacetum Coccineum: Genomic Comparison of Closely Related Tanacetum-Family Plants.</title>
        <authorList>
            <person name="Yamashiro T."/>
            <person name="Shiraishi A."/>
            <person name="Nakayama K."/>
            <person name="Satake H."/>
        </authorList>
    </citation>
    <scope>NUCLEOTIDE SEQUENCE</scope>
</reference>
<reference evidence="1" key="2">
    <citation type="submission" date="2022-01" db="EMBL/GenBank/DDBJ databases">
        <authorList>
            <person name="Yamashiro T."/>
            <person name="Shiraishi A."/>
            <person name="Satake H."/>
            <person name="Nakayama K."/>
        </authorList>
    </citation>
    <scope>NUCLEOTIDE SEQUENCE</scope>
</reference>
<gene>
    <name evidence="1" type="ORF">Tco_0941749</name>
</gene>
<evidence type="ECO:0000313" key="1">
    <source>
        <dbReference type="EMBL" id="GJT41884.1"/>
    </source>
</evidence>
<accession>A0ABQ5DSP4</accession>
<organism evidence="1 2">
    <name type="scientific">Tanacetum coccineum</name>
    <dbReference type="NCBI Taxonomy" id="301880"/>
    <lineage>
        <taxon>Eukaryota</taxon>
        <taxon>Viridiplantae</taxon>
        <taxon>Streptophyta</taxon>
        <taxon>Embryophyta</taxon>
        <taxon>Tracheophyta</taxon>
        <taxon>Spermatophyta</taxon>
        <taxon>Magnoliopsida</taxon>
        <taxon>eudicotyledons</taxon>
        <taxon>Gunneridae</taxon>
        <taxon>Pentapetalae</taxon>
        <taxon>asterids</taxon>
        <taxon>campanulids</taxon>
        <taxon>Asterales</taxon>
        <taxon>Asteraceae</taxon>
        <taxon>Asteroideae</taxon>
        <taxon>Anthemideae</taxon>
        <taxon>Anthemidinae</taxon>
        <taxon>Tanacetum</taxon>
    </lineage>
</organism>
<protein>
    <submittedName>
        <fullName evidence="1">Uncharacterized protein</fullName>
    </submittedName>
</protein>
<keyword evidence="2" id="KW-1185">Reference proteome</keyword>
<comment type="caution">
    <text evidence="1">The sequence shown here is derived from an EMBL/GenBank/DDBJ whole genome shotgun (WGS) entry which is preliminary data.</text>
</comment>
<dbReference type="EMBL" id="BQNB010015598">
    <property type="protein sequence ID" value="GJT41884.1"/>
    <property type="molecule type" value="Genomic_DNA"/>
</dbReference>
<sequence>MDFHELELMGDLLSIGVDGSDGVGFEYLLKCVLSWAQNYQWGSKIFVDTRSYHPEKFIVQRTKRRSTPVLMELLYLLKALSVLSNRDVNLWHLFDFITSEMEWIQLSTYTFVVNDILLTVELLQLQKNKRKFRKLERSFEQAQNGRVRFRLFDKRRSVKCVRQPALDTISPCDANSTDLLNLEQSLIEWELRFALLTSQEEHS</sequence>
<dbReference type="Proteomes" id="UP001151760">
    <property type="component" value="Unassembled WGS sequence"/>
</dbReference>